<dbReference type="InterPro" id="IPR000843">
    <property type="entry name" value="HTH_LacI"/>
</dbReference>
<dbReference type="SUPFAM" id="SSF47413">
    <property type="entry name" value="lambda repressor-like DNA-binding domains"/>
    <property type="match status" value="1"/>
</dbReference>
<dbReference type="PROSITE" id="PS00356">
    <property type="entry name" value="HTH_LACI_1"/>
    <property type="match status" value="1"/>
</dbReference>
<keyword evidence="6" id="KW-1185">Reference proteome</keyword>
<keyword evidence="2" id="KW-0238">DNA-binding</keyword>
<dbReference type="PANTHER" id="PTHR30146:SF109">
    <property type="entry name" value="HTH-TYPE TRANSCRIPTIONAL REGULATOR GALS"/>
    <property type="match status" value="1"/>
</dbReference>
<reference evidence="5 6" key="1">
    <citation type="journal article" date="2016" name="Front. Microbiol.">
        <title>Genomic Resource of Rice Seed Associated Bacteria.</title>
        <authorList>
            <person name="Midha S."/>
            <person name="Bansal K."/>
            <person name="Sharma S."/>
            <person name="Kumar N."/>
            <person name="Patil P.P."/>
            <person name="Chaudhry V."/>
            <person name="Patil P.B."/>
        </authorList>
    </citation>
    <scope>NUCLEOTIDE SEQUENCE [LARGE SCALE GENOMIC DNA]</scope>
    <source>
        <strain evidence="5 6">NS263</strain>
    </source>
</reference>
<sequence>MTKPPTIHDVAAAAHVSHQTVSRVLNGATNVRPTTRARVEHAIHSLEYVRDDQAAALARRRRRQSID</sequence>
<dbReference type="Pfam" id="PF00356">
    <property type="entry name" value="LacI"/>
    <property type="match status" value="1"/>
</dbReference>
<dbReference type="RefSeq" id="WP_058728503.1">
    <property type="nucleotide sequence ID" value="NZ_LDRB01000027.1"/>
</dbReference>
<proteinExistence type="predicted"/>
<evidence type="ECO:0000259" key="4">
    <source>
        <dbReference type="PROSITE" id="PS50932"/>
    </source>
</evidence>
<evidence type="ECO:0000256" key="1">
    <source>
        <dbReference type="ARBA" id="ARBA00023015"/>
    </source>
</evidence>
<name>A0ABR5S8D4_9MICO</name>
<comment type="caution">
    <text evidence="5">The sequence shown here is derived from an EMBL/GenBank/DDBJ whole genome shotgun (WGS) entry which is preliminary data.</text>
</comment>
<dbReference type="InterPro" id="IPR010982">
    <property type="entry name" value="Lambda_DNA-bd_dom_sf"/>
</dbReference>
<evidence type="ECO:0000256" key="3">
    <source>
        <dbReference type="ARBA" id="ARBA00023163"/>
    </source>
</evidence>
<dbReference type="Proteomes" id="UP000078335">
    <property type="component" value="Unassembled WGS sequence"/>
</dbReference>
<evidence type="ECO:0000313" key="6">
    <source>
        <dbReference type="Proteomes" id="UP000078335"/>
    </source>
</evidence>
<evidence type="ECO:0000313" key="5">
    <source>
        <dbReference type="EMBL" id="KTR40738.1"/>
    </source>
</evidence>
<dbReference type="PROSITE" id="PS50932">
    <property type="entry name" value="HTH_LACI_2"/>
    <property type="match status" value="1"/>
</dbReference>
<feature type="domain" description="HTH lacI-type" evidence="4">
    <location>
        <begin position="5"/>
        <end position="59"/>
    </location>
</feature>
<keyword evidence="3" id="KW-0804">Transcription</keyword>
<dbReference type="PRINTS" id="PR00036">
    <property type="entry name" value="HTHLACI"/>
</dbReference>
<dbReference type="SMART" id="SM00354">
    <property type="entry name" value="HTH_LACI"/>
    <property type="match status" value="1"/>
</dbReference>
<dbReference type="EMBL" id="LDRB01000027">
    <property type="protein sequence ID" value="KTR40738.1"/>
    <property type="molecule type" value="Genomic_DNA"/>
</dbReference>
<keyword evidence="1" id="KW-0805">Transcription regulation</keyword>
<gene>
    <name evidence="5" type="ORF">NS263_06700</name>
</gene>
<accession>A0ABR5S8D4</accession>
<evidence type="ECO:0000256" key="2">
    <source>
        <dbReference type="ARBA" id="ARBA00023125"/>
    </source>
</evidence>
<protein>
    <recommendedName>
        <fullName evidence="4">HTH lacI-type domain-containing protein</fullName>
    </recommendedName>
</protein>
<dbReference type="PANTHER" id="PTHR30146">
    <property type="entry name" value="LACI-RELATED TRANSCRIPTIONAL REPRESSOR"/>
    <property type="match status" value="1"/>
</dbReference>
<dbReference type="CDD" id="cd01392">
    <property type="entry name" value="HTH_LacI"/>
    <property type="match status" value="1"/>
</dbReference>
<organism evidence="5 6">
    <name type="scientific">Curtobacterium oceanosedimentum</name>
    <dbReference type="NCBI Taxonomy" id="465820"/>
    <lineage>
        <taxon>Bacteria</taxon>
        <taxon>Bacillati</taxon>
        <taxon>Actinomycetota</taxon>
        <taxon>Actinomycetes</taxon>
        <taxon>Micrococcales</taxon>
        <taxon>Microbacteriaceae</taxon>
        <taxon>Curtobacterium</taxon>
    </lineage>
</organism>
<dbReference type="Gene3D" id="1.10.260.40">
    <property type="entry name" value="lambda repressor-like DNA-binding domains"/>
    <property type="match status" value="1"/>
</dbReference>